<dbReference type="PANTHER" id="PTHR42935">
    <property type="entry name" value="SLR0930 PROTEIN"/>
    <property type="match status" value="1"/>
</dbReference>
<dbReference type="Proteomes" id="UP000199169">
    <property type="component" value="Unassembled WGS sequence"/>
</dbReference>
<dbReference type="EMBL" id="FLQX01000138">
    <property type="protein sequence ID" value="SBT08610.1"/>
    <property type="molecule type" value="Genomic_DNA"/>
</dbReference>
<name>A0A1A8XU74_9PROT</name>
<evidence type="ECO:0000259" key="2">
    <source>
        <dbReference type="SMART" id="SM00382"/>
    </source>
</evidence>
<dbReference type="Gene3D" id="3.40.50.300">
    <property type="entry name" value="P-loop containing nucleotide triphosphate hydrolases"/>
    <property type="match status" value="1"/>
</dbReference>
<dbReference type="Pfam" id="PF05673">
    <property type="entry name" value="DUF815"/>
    <property type="match status" value="1"/>
</dbReference>
<dbReference type="InterPro" id="IPR008533">
    <property type="entry name" value="DUF815"/>
</dbReference>
<evidence type="ECO:0000256" key="1">
    <source>
        <dbReference type="SAM" id="MobiDB-lite"/>
    </source>
</evidence>
<evidence type="ECO:0000313" key="3">
    <source>
        <dbReference type="EMBL" id="SBT08610.1"/>
    </source>
</evidence>
<sequence>MSDPFRQLASFLARAEQLLDRIEPLLPPASPIPDWRLASAFRWRTRRGVGYLQPIVRLPAIRLGDLHDIDDQKARIDLNTRHFVAGLPANNVLLTGARGSGKSSLVKALLNEYAAKGLRVIEVEKGDLTDLPDIVELIDRRPERFIIFCDDLSFDAGDARYKALKVVLDGSLAAPPENVLIYATSNRRHLMPEYFAENLESKRVGEEIHPGEAIEEKISLSERFGLWISFYPFDQDAYLKIVAYWLKSFGCRDDEIPKAERDALNWALERGSRSGRVAWQFARDWAGRQRESPPREPLRPRSKVPAESSAAARKRSGSRS</sequence>
<dbReference type="PANTHER" id="PTHR42935:SF1">
    <property type="entry name" value="SLR0930 PROTEIN"/>
    <property type="match status" value="1"/>
</dbReference>
<dbReference type="STRING" id="1860102.ACCAA_60004"/>
<feature type="domain" description="AAA+ ATPase" evidence="2">
    <location>
        <begin position="88"/>
        <end position="215"/>
    </location>
</feature>
<dbReference type="AlphaFoldDB" id="A0A1A8XU74"/>
<protein>
    <recommendedName>
        <fullName evidence="2">AAA+ ATPase domain-containing protein</fullName>
    </recommendedName>
</protein>
<dbReference type="InterPro" id="IPR003593">
    <property type="entry name" value="AAA+_ATPase"/>
</dbReference>
<gene>
    <name evidence="3" type="ORF">ACCAA_60004</name>
</gene>
<reference evidence="3 4" key="1">
    <citation type="submission" date="2016-06" db="EMBL/GenBank/DDBJ databases">
        <authorList>
            <person name="Kjaerup R.B."/>
            <person name="Dalgaard T.S."/>
            <person name="Juul-Madsen H.R."/>
        </authorList>
    </citation>
    <scope>NUCLEOTIDE SEQUENCE [LARGE SCALE GENOMIC DNA]</scope>
    <source>
        <strain evidence="3">3</strain>
    </source>
</reference>
<proteinExistence type="predicted"/>
<evidence type="ECO:0000313" key="4">
    <source>
        <dbReference type="Proteomes" id="UP000199169"/>
    </source>
</evidence>
<keyword evidence="4" id="KW-1185">Reference proteome</keyword>
<dbReference type="CDD" id="cd00009">
    <property type="entry name" value="AAA"/>
    <property type="match status" value="1"/>
</dbReference>
<dbReference type="SMART" id="SM00382">
    <property type="entry name" value="AAA"/>
    <property type="match status" value="1"/>
</dbReference>
<dbReference type="InterPro" id="IPR027417">
    <property type="entry name" value="P-loop_NTPase"/>
</dbReference>
<dbReference type="RefSeq" id="WP_186408360.1">
    <property type="nucleotide sequence ID" value="NZ_FLQX01000138.1"/>
</dbReference>
<organism evidence="3 4">
    <name type="scientific">Candidatus Accumulibacter aalborgensis</name>
    <dbReference type="NCBI Taxonomy" id="1860102"/>
    <lineage>
        <taxon>Bacteria</taxon>
        <taxon>Pseudomonadati</taxon>
        <taxon>Pseudomonadota</taxon>
        <taxon>Betaproteobacteria</taxon>
        <taxon>Candidatus Accumulibacter</taxon>
    </lineage>
</organism>
<dbReference type="SUPFAM" id="SSF52540">
    <property type="entry name" value="P-loop containing nucleoside triphosphate hydrolases"/>
    <property type="match status" value="1"/>
</dbReference>
<feature type="compositionally biased region" description="Basic and acidic residues" evidence="1">
    <location>
        <begin position="286"/>
        <end position="299"/>
    </location>
</feature>
<accession>A0A1A8XU74</accession>
<feature type="region of interest" description="Disordered" evidence="1">
    <location>
        <begin position="286"/>
        <end position="320"/>
    </location>
</feature>